<comment type="caution">
    <text evidence="2">The sequence shown here is derived from an EMBL/GenBank/DDBJ whole genome shotgun (WGS) entry which is preliminary data.</text>
</comment>
<feature type="compositionally biased region" description="Polar residues" evidence="1">
    <location>
        <begin position="67"/>
        <end position="83"/>
    </location>
</feature>
<evidence type="ECO:0000256" key="1">
    <source>
        <dbReference type="SAM" id="MobiDB-lite"/>
    </source>
</evidence>
<organism evidence="2 3">
    <name type="scientific">Adineta ricciae</name>
    <name type="common">Rotifer</name>
    <dbReference type="NCBI Taxonomy" id="249248"/>
    <lineage>
        <taxon>Eukaryota</taxon>
        <taxon>Metazoa</taxon>
        <taxon>Spiralia</taxon>
        <taxon>Gnathifera</taxon>
        <taxon>Rotifera</taxon>
        <taxon>Eurotatoria</taxon>
        <taxon>Bdelloidea</taxon>
        <taxon>Adinetida</taxon>
        <taxon>Adinetidae</taxon>
        <taxon>Adineta</taxon>
    </lineage>
</organism>
<feature type="region of interest" description="Disordered" evidence="1">
    <location>
        <begin position="67"/>
        <end position="87"/>
    </location>
</feature>
<gene>
    <name evidence="2" type="ORF">EDS130_LOCUS7044</name>
</gene>
<accession>A0A813VU61</accession>
<sequence length="173" mass="20906">MNNDNTRDTLLIQIHDSTSKYTYKHIYQSGESLKHETEERSVIETHSNHQRKRRTKTNYYPTTIYYNSNHRQKSQPTRSSYPTRNYERYPSTVRPLMEIKNVYEDFDKDEIAYLTYKPRESKQRGQYRNRKAELDWDHAFDLDQLHLYTTQIDLDNHSLTSLQSSTDNSFSFF</sequence>
<dbReference type="OrthoDB" id="10029039at2759"/>
<feature type="region of interest" description="Disordered" evidence="1">
    <location>
        <begin position="35"/>
        <end position="54"/>
    </location>
</feature>
<dbReference type="EMBL" id="CAJNOJ010000021">
    <property type="protein sequence ID" value="CAF0845434.1"/>
    <property type="molecule type" value="Genomic_DNA"/>
</dbReference>
<proteinExistence type="predicted"/>
<name>A0A813VU61_ADIRI</name>
<dbReference type="Proteomes" id="UP000663852">
    <property type="component" value="Unassembled WGS sequence"/>
</dbReference>
<feature type="compositionally biased region" description="Basic and acidic residues" evidence="1">
    <location>
        <begin position="35"/>
        <end position="47"/>
    </location>
</feature>
<reference evidence="2" key="1">
    <citation type="submission" date="2021-02" db="EMBL/GenBank/DDBJ databases">
        <authorList>
            <person name="Nowell W R."/>
        </authorList>
    </citation>
    <scope>NUCLEOTIDE SEQUENCE</scope>
</reference>
<evidence type="ECO:0000313" key="2">
    <source>
        <dbReference type="EMBL" id="CAF0845434.1"/>
    </source>
</evidence>
<protein>
    <submittedName>
        <fullName evidence="2">Uncharacterized protein</fullName>
    </submittedName>
</protein>
<evidence type="ECO:0000313" key="3">
    <source>
        <dbReference type="Proteomes" id="UP000663852"/>
    </source>
</evidence>
<dbReference type="AlphaFoldDB" id="A0A813VU61"/>